<dbReference type="InterPro" id="IPR011990">
    <property type="entry name" value="TPR-like_helical_dom_sf"/>
</dbReference>
<dbReference type="RefSeq" id="WP_091180174.1">
    <property type="nucleotide sequence ID" value="NZ_FNRY01000001.1"/>
</dbReference>
<evidence type="ECO:0000313" key="3">
    <source>
        <dbReference type="Proteomes" id="UP000199183"/>
    </source>
</evidence>
<proteinExistence type="predicted"/>
<dbReference type="Gene3D" id="1.25.40.10">
    <property type="entry name" value="Tetratricopeptide repeat domain"/>
    <property type="match status" value="1"/>
</dbReference>
<dbReference type="EMBL" id="FNRY01000001">
    <property type="protein sequence ID" value="SEB48399.1"/>
    <property type="molecule type" value="Genomic_DNA"/>
</dbReference>
<dbReference type="OrthoDB" id="174931at2"/>
<dbReference type="STRING" id="640635.SAMN04489806_0809"/>
<reference evidence="2 3" key="1">
    <citation type="submission" date="2016-10" db="EMBL/GenBank/DDBJ databases">
        <authorList>
            <person name="de Groot N.N."/>
        </authorList>
    </citation>
    <scope>NUCLEOTIDE SEQUENCE [LARGE SCALE GENOMIC DNA]</scope>
    <source>
        <strain evidence="2 3">DSM 21799</strain>
    </source>
</reference>
<name>A0A1H4JQ18_9MICO</name>
<organism evidence="2 3">
    <name type="scientific">Paramicrobacterium humi</name>
    <dbReference type="NCBI Taxonomy" id="640635"/>
    <lineage>
        <taxon>Bacteria</taxon>
        <taxon>Bacillati</taxon>
        <taxon>Actinomycetota</taxon>
        <taxon>Actinomycetes</taxon>
        <taxon>Micrococcales</taxon>
        <taxon>Microbacteriaceae</taxon>
        <taxon>Paramicrobacterium</taxon>
    </lineage>
</organism>
<dbReference type="Proteomes" id="UP000199183">
    <property type="component" value="Unassembled WGS sequence"/>
</dbReference>
<keyword evidence="3" id="KW-1185">Reference proteome</keyword>
<gene>
    <name evidence="2" type="ORF">SAMN04489806_0809</name>
</gene>
<dbReference type="SUPFAM" id="SSF48452">
    <property type="entry name" value="TPR-like"/>
    <property type="match status" value="1"/>
</dbReference>
<dbReference type="Pfam" id="PF17128">
    <property type="entry name" value="DUF5107"/>
    <property type="match status" value="1"/>
</dbReference>
<protein>
    <recommendedName>
        <fullName evidence="1">DUF5107 domain-containing protein</fullName>
    </recommendedName>
</protein>
<accession>A0A1H4JQ18</accession>
<sequence>MTAVRTELFTLPAAALGEPNPLAAVADTSEPPYAVSGALPEEIAAGMGFGGVRNLFPYTMQDGYERELAPTAFESVVIENAHVRARVLPQLGGRIWSLRDLDRGVELLHENSAVQYANLALRDAWFAGGIEWNIGTRGHSPHTASPLHTAIVETEAGGILRLWEFDRLRETVFQVDLWLPEDSRVLFAYVRIQNTSGRDAPMYWWTNAAVPQTPATRIHTPSTSSVATGYDGAISTVEITDDILAPAQAPYAADYFFDPVPGQRPWVAATDENGDGLALLSTERLRGRKLFCWGEGAGGHRWQRWLTPDGRHYAEIQSGLARTQFEHLLLPAGESWDWVEAYGNIATGGSDAAAAAHRVEALWPAATMDRALENARSHADLPPGAPLVTGSGWGALEQRRREAAGLPPVGSAGTRFETVTPEIGVWLELLETGALPAANRRELHPSYVRGEAWERLLEQAPRTWSTTAHLGAMAHARGDIERAGAYYAASFALAPNMPALRGRARLRIETGRTEQAANDYLAAVGYALPAAQRALVVEGATVLLEAGDTAGALRVIDRADSDVRGIGRVRFLRASALHRLGRDDEAGQMLHEGIEVANLREGDETVSDLWSTVFPDEQLPVDYDFRMKV</sequence>
<evidence type="ECO:0000313" key="2">
    <source>
        <dbReference type="EMBL" id="SEB48399.1"/>
    </source>
</evidence>
<evidence type="ECO:0000259" key="1">
    <source>
        <dbReference type="Pfam" id="PF17128"/>
    </source>
</evidence>
<dbReference type="AlphaFoldDB" id="A0A1H4JQ18"/>
<dbReference type="InterPro" id="IPR033396">
    <property type="entry name" value="DUF5107"/>
</dbReference>
<feature type="domain" description="DUF5107" evidence="1">
    <location>
        <begin position="53"/>
        <end position="326"/>
    </location>
</feature>